<dbReference type="AlphaFoldDB" id="A0A1S4DBL0"/>
<evidence type="ECO:0000313" key="1">
    <source>
        <dbReference type="RefSeq" id="XP_016510820.1"/>
    </source>
</evidence>
<name>A0A1S4DBL0_TOBAC</name>
<reference evidence="1" key="1">
    <citation type="submission" date="2025-08" db="UniProtKB">
        <authorList>
            <consortium name="RefSeq"/>
        </authorList>
    </citation>
    <scope>IDENTIFICATION</scope>
</reference>
<proteinExistence type="predicted"/>
<dbReference type="PANTHER" id="PTHR33240">
    <property type="entry name" value="OS08G0508500 PROTEIN"/>
    <property type="match status" value="1"/>
</dbReference>
<evidence type="ECO:0008006" key="2">
    <source>
        <dbReference type="Google" id="ProtNLM"/>
    </source>
</evidence>
<dbReference type="OrthoDB" id="1302137at2759"/>
<accession>A0A1S4DBL0</accession>
<dbReference type="PaxDb" id="4097-A0A1S4DBL0"/>
<protein>
    <recommendedName>
        <fullName evidence="2">Reverse transcriptase domain-containing protein</fullName>
    </recommendedName>
</protein>
<dbReference type="PANTHER" id="PTHR33240:SF8">
    <property type="entry name" value="OS03G0439900 PROTEIN"/>
    <property type="match status" value="1"/>
</dbReference>
<organism evidence="1">
    <name type="scientific">Nicotiana tabacum</name>
    <name type="common">Common tobacco</name>
    <dbReference type="NCBI Taxonomy" id="4097"/>
    <lineage>
        <taxon>Eukaryota</taxon>
        <taxon>Viridiplantae</taxon>
        <taxon>Streptophyta</taxon>
        <taxon>Embryophyta</taxon>
        <taxon>Tracheophyta</taxon>
        <taxon>Spermatophyta</taxon>
        <taxon>Magnoliopsida</taxon>
        <taxon>eudicotyledons</taxon>
        <taxon>Gunneridae</taxon>
        <taxon>Pentapetalae</taxon>
        <taxon>asterids</taxon>
        <taxon>lamiids</taxon>
        <taxon>Solanales</taxon>
        <taxon>Solanaceae</taxon>
        <taxon>Nicotianoideae</taxon>
        <taxon>Nicotianeae</taxon>
        <taxon>Nicotiana</taxon>
    </lineage>
</organism>
<dbReference type="KEGG" id="nta:107828084"/>
<gene>
    <name evidence="1" type="primary">LOC107828084</name>
</gene>
<sequence length="141" mass="16238">MCKYHDTHGHKTEDCTQLREEVARLFNEGHLREFLSDRAKNHLKNRDSNIQNEQEEPQHVVHMIIGGVDTPQGPVFKRTKVSITREKRTRDYVPEGTLSFNDEDAEGILQPHNDALVARPTLFDRKVIEQLGLQDQIMPAA</sequence>
<dbReference type="RefSeq" id="XP_016510820.1">
    <property type="nucleotide sequence ID" value="XM_016655334.1"/>
</dbReference>